<keyword evidence="6 8" id="KW-0811">Translocation</keyword>
<gene>
    <name evidence="8" type="primary">secE</name>
    <name evidence="9" type="ordered locus">Shell_1385</name>
</gene>
<dbReference type="Proteomes" id="UP000002573">
    <property type="component" value="Chromosome"/>
</dbReference>
<protein>
    <recommendedName>
        <fullName evidence="8">Protein translocase subunit SecE</fullName>
    </recommendedName>
    <alternativeName>
        <fullName evidence="8">Protein transport protein Sec61 gamma subunit homolog</fullName>
    </alternativeName>
</protein>
<dbReference type="GO" id="GO:0006605">
    <property type="term" value="P:protein targeting"/>
    <property type="evidence" value="ECO:0007669"/>
    <property type="project" value="UniProtKB-UniRule"/>
</dbReference>
<keyword evidence="3 8" id="KW-0812">Transmembrane</keyword>
<keyword evidence="7 8" id="KW-0472">Membrane</keyword>
<dbReference type="eggNOG" id="arCOG02204">
    <property type="taxonomic scope" value="Archaea"/>
</dbReference>
<dbReference type="Gene3D" id="1.20.5.820">
    <property type="entry name" value="Preprotein translocase SecE subunit"/>
    <property type="match status" value="1"/>
</dbReference>
<dbReference type="HOGENOM" id="CLU_191921_1_1_2"/>
<feature type="transmembrane region" description="Helical" evidence="8">
    <location>
        <begin position="31"/>
        <end position="55"/>
    </location>
</feature>
<dbReference type="GeneID" id="9234676"/>
<dbReference type="EMBL" id="CP002051">
    <property type="protein sequence ID" value="ADI32474.1"/>
    <property type="molecule type" value="Genomic_DNA"/>
</dbReference>
<dbReference type="SUPFAM" id="SSF103456">
    <property type="entry name" value="Preprotein translocase SecE subunit"/>
    <property type="match status" value="1"/>
</dbReference>
<reference evidence="9 10" key="2">
    <citation type="journal article" date="2011" name="Stand. Genomic Sci.">
        <title>Complete genome sequence of Staphylothermus hellenicus P8.</title>
        <authorList>
            <person name="Anderson I."/>
            <person name="Wirth R."/>
            <person name="Lucas S."/>
            <person name="Copeland A."/>
            <person name="Lapidus A."/>
            <person name="Cheng J.F."/>
            <person name="Goodwin L."/>
            <person name="Pitluck S."/>
            <person name="Davenport K."/>
            <person name="Detter J.C."/>
            <person name="Han C."/>
            <person name="Tapia R."/>
            <person name="Land M."/>
            <person name="Hauser L."/>
            <person name="Pati A."/>
            <person name="Mikhailova N."/>
            <person name="Woyke T."/>
            <person name="Klenk H.P."/>
            <person name="Kyrpides N."/>
            <person name="Ivanova N."/>
        </authorList>
    </citation>
    <scope>NUCLEOTIDE SEQUENCE [LARGE SCALE GENOMIC DNA]</scope>
    <source>
        <strain evidence="10">DSM 12710 / JCM 10830 / BK20S6-10-b1 / P8</strain>
    </source>
</reference>
<dbReference type="GO" id="GO:0065002">
    <property type="term" value="P:intracellular protein transmembrane transport"/>
    <property type="evidence" value="ECO:0007669"/>
    <property type="project" value="UniProtKB-UniRule"/>
</dbReference>
<comment type="subunit">
    <text evidence="8">Component of the Sec protein translocase complex. Heterotrimer consisting of SecY (alpha), SecG (beta) and SecE (gamma) subunits. The heterotrimers can form oligomers, although 1 heterotrimer is thought to be able to translocate proteins. Interacts with the ribosome. May interact with SecDF, and other proteins may be involved.</text>
</comment>
<evidence type="ECO:0000256" key="1">
    <source>
        <dbReference type="ARBA" id="ARBA00004370"/>
    </source>
</evidence>
<comment type="similarity">
    <text evidence="8">Belongs to the SecE/SEC61-gamma family.</text>
</comment>
<evidence type="ECO:0000313" key="9">
    <source>
        <dbReference type="EMBL" id="ADI32474.1"/>
    </source>
</evidence>
<dbReference type="InterPro" id="IPR001901">
    <property type="entry name" value="Translocase_SecE/Sec61-g"/>
</dbReference>
<dbReference type="InterPro" id="IPR023391">
    <property type="entry name" value="Prot_translocase_SecE_dom_sf"/>
</dbReference>
<keyword evidence="8" id="KW-1003">Cell membrane</keyword>
<proteinExistence type="inferred from homology"/>
<dbReference type="GO" id="GO:0009306">
    <property type="term" value="P:protein secretion"/>
    <property type="evidence" value="ECO:0007669"/>
    <property type="project" value="UniProtKB-UniRule"/>
</dbReference>
<dbReference type="OrthoDB" id="18615at2157"/>
<keyword evidence="10" id="KW-1185">Reference proteome</keyword>
<accession>D7D9M8</accession>
<evidence type="ECO:0000256" key="7">
    <source>
        <dbReference type="ARBA" id="ARBA00023136"/>
    </source>
</evidence>
<keyword evidence="4 8" id="KW-0653">Protein transport</keyword>
<evidence type="ECO:0000256" key="6">
    <source>
        <dbReference type="ARBA" id="ARBA00023010"/>
    </source>
</evidence>
<sequence length="62" mass="7169">MGFRELIDSWRRIIRLATKPNKTEYMTSLKISLLGLTLVGSIAFIVRFIFISFIFPQQLYGG</sequence>
<dbReference type="STRING" id="591019.Shell_1385"/>
<keyword evidence="2 8" id="KW-0813">Transport</keyword>
<evidence type="ECO:0000313" key="10">
    <source>
        <dbReference type="Proteomes" id="UP000002573"/>
    </source>
</evidence>
<dbReference type="RefSeq" id="WP_013143672.1">
    <property type="nucleotide sequence ID" value="NC_014205.1"/>
</dbReference>
<dbReference type="GO" id="GO:0005886">
    <property type="term" value="C:plasma membrane"/>
    <property type="evidence" value="ECO:0007669"/>
    <property type="project" value="UniProtKB-SubCell"/>
</dbReference>
<evidence type="ECO:0000256" key="2">
    <source>
        <dbReference type="ARBA" id="ARBA00022448"/>
    </source>
</evidence>
<dbReference type="AlphaFoldDB" id="D7D9M8"/>
<reference evidence="10" key="1">
    <citation type="submission" date="2010-05" db="EMBL/GenBank/DDBJ databases">
        <title>Complete sequence of Staphylothermus hellenicus DSM 12710.</title>
        <authorList>
            <consortium name="US DOE Joint Genome Institute"/>
            <person name="Lucas S."/>
            <person name="Copeland A."/>
            <person name="Lapidus A."/>
            <person name="Cheng J.-F."/>
            <person name="Bruce D."/>
            <person name="Goodwin L."/>
            <person name="Pitluck S."/>
            <person name="Davenport K."/>
            <person name="Detter J.C."/>
            <person name="Han C."/>
            <person name="Tapia R."/>
            <person name="Larimer F."/>
            <person name="Land M."/>
            <person name="Hauser L."/>
            <person name="Kyrpides N."/>
            <person name="Mikhailova N."/>
            <person name="Anderson I.J."/>
            <person name="Woyke T."/>
        </authorList>
    </citation>
    <scope>NUCLEOTIDE SEQUENCE [LARGE SCALE GENOMIC DNA]</scope>
    <source>
        <strain evidence="10">DSM 12710 / JCM 10830 / BK20S6-10-b1 / P8</strain>
    </source>
</reference>
<keyword evidence="5 8" id="KW-1133">Transmembrane helix</keyword>
<name>D7D9M8_STAHD</name>
<evidence type="ECO:0000256" key="3">
    <source>
        <dbReference type="ARBA" id="ARBA00022692"/>
    </source>
</evidence>
<dbReference type="GO" id="GO:0008320">
    <property type="term" value="F:protein transmembrane transporter activity"/>
    <property type="evidence" value="ECO:0007669"/>
    <property type="project" value="UniProtKB-UniRule"/>
</dbReference>
<comment type="subcellular location">
    <subcellularLocation>
        <location evidence="8">Cell membrane</location>
        <topology evidence="8">Single-pass membrane protein</topology>
    </subcellularLocation>
    <subcellularLocation>
        <location evidence="1">Membrane</location>
    </subcellularLocation>
</comment>
<evidence type="ECO:0000256" key="8">
    <source>
        <dbReference type="HAMAP-Rule" id="MF_00422"/>
    </source>
</evidence>
<evidence type="ECO:0000256" key="4">
    <source>
        <dbReference type="ARBA" id="ARBA00022927"/>
    </source>
</evidence>
<dbReference type="KEGG" id="shc:Shell_1385"/>
<evidence type="ECO:0000256" key="5">
    <source>
        <dbReference type="ARBA" id="ARBA00022989"/>
    </source>
</evidence>
<comment type="function">
    <text evidence="8">Essential subunit of the Sec protein translocation channel SecYEG. Clamps together the 2 halves of SecY. May contact the channel plug during translocation.</text>
</comment>
<dbReference type="HAMAP" id="MF_00422">
    <property type="entry name" value="SecE"/>
    <property type="match status" value="1"/>
</dbReference>
<organism evidence="9 10">
    <name type="scientific">Staphylothermus hellenicus (strain DSM 12710 / JCM 10830 / BK20S6-10-b1 / P8)</name>
    <dbReference type="NCBI Taxonomy" id="591019"/>
    <lineage>
        <taxon>Archaea</taxon>
        <taxon>Thermoproteota</taxon>
        <taxon>Thermoprotei</taxon>
        <taxon>Desulfurococcales</taxon>
        <taxon>Desulfurococcaceae</taxon>
        <taxon>Staphylothermus</taxon>
    </lineage>
</organism>